<proteinExistence type="predicted"/>
<evidence type="ECO:0000256" key="1">
    <source>
        <dbReference type="SAM" id="MobiDB-lite"/>
    </source>
</evidence>
<reference evidence="2 3" key="1">
    <citation type="submission" date="2024-01" db="EMBL/GenBank/DDBJ databases">
        <title>A draft genome for the cacao thread blight pathogen Marasmiellus scandens.</title>
        <authorList>
            <person name="Baruah I.K."/>
            <person name="Leung J."/>
            <person name="Bukari Y."/>
            <person name="Amoako-Attah I."/>
            <person name="Meinhardt L.W."/>
            <person name="Bailey B.A."/>
            <person name="Cohen S.P."/>
        </authorList>
    </citation>
    <scope>NUCLEOTIDE SEQUENCE [LARGE SCALE GENOMIC DNA]</scope>
    <source>
        <strain evidence="2 3">GH-19</strain>
    </source>
</reference>
<dbReference type="EMBL" id="JBANRG010000009">
    <property type="protein sequence ID" value="KAK7463375.1"/>
    <property type="molecule type" value="Genomic_DNA"/>
</dbReference>
<feature type="compositionally biased region" description="Polar residues" evidence="1">
    <location>
        <begin position="239"/>
        <end position="250"/>
    </location>
</feature>
<evidence type="ECO:0000313" key="2">
    <source>
        <dbReference type="EMBL" id="KAK7463375.1"/>
    </source>
</evidence>
<feature type="compositionally biased region" description="Basic and acidic residues" evidence="1">
    <location>
        <begin position="219"/>
        <end position="231"/>
    </location>
</feature>
<sequence length="586" mass="63147">MSTSYVLSNPTSFLQSPDRAEAGPSCPSDIFGAGSLIPGVDCSTSSDTTTTTNLLAPTNADLSLDVGDKTSLPISATLGEFAPSHHLPPAALSSANHLSPNSNMDPGGVSPSMNHTLDTAGNRSASPTTRDPRSSITSLNAGYLLQSASSKTSGLDLVRDILSPLVFQNAKSRRDWAHEEKDEKAGIPMENVKEVLSDDFCQSFAAKMQQAQSQLRLRLRPDENARRTSHPDKRKRSRSSSTPDTHNGEIQPSIGPEIPKAPRAMREGRIYEPGINGGSHYGGNHDLNSSHQRSSTRSDLNTPAPPSQATTSAVTLDQLDHDGDVTMNFANGPLPERIHVKNDFSGAYAVPPPSIREDGAASAERRESRDSDHPESKIAVDVPIPPPLSVPGIWGGLKMGLPNPDILKFDFVINQEIAEKWDLNSSPENAQSEATKPQLALHLLCLPPWDSILVQVQEWQNSGVDLTSESFANLIWSLQIPWPPQGTLIIEVNRHSGFGKTILPNQLGSDKSSLNITKMVQPGCNTFHLIQLAPMPYCFAIYVSVAEPEPDMTCFAQLVAKQTSQVGHDIPVASTSVEVYPSFGIS</sequence>
<dbReference type="Proteomes" id="UP001498398">
    <property type="component" value="Unassembled WGS sequence"/>
</dbReference>
<feature type="region of interest" description="Disordered" evidence="1">
    <location>
        <begin position="89"/>
        <end position="136"/>
    </location>
</feature>
<comment type="caution">
    <text evidence="2">The sequence shown here is derived from an EMBL/GenBank/DDBJ whole genome shotgun (WGS) entry which is preliminary data.</text>
</comment>
<feature type="compositionally biased region" description="Polar residues" evidence="1">
    <location>
        <begin position="286"/>
        <end position="311"/>
    </location>
</feature>
<feature type="region of interest" description="Disordered" evidence="1">
    <location>
        <begin position="1"/>
        <end position="24"/>
    </location>
</feature>
<evidence type="ECO:0000313" key="3">
    <source>
        <dbReference type="Proteomes" id="UP001498398"/>
    </source>
</evidence>
<organism evidence="2 3">
    <name type="scientific">Marasmiellus scandens</name>
    <dbReference type="NCBI Taxonomy" id="2682957"/>
    <lineage>
        <taxon>Eukaryota</taxon>
        <taxon>Fungi</taxon>
        <taxon>Dikarya</taxon>
        <taxon>Basidiomycota</taxon>
        <taxon>Agaricomycotina</taxon>
        <taxon>Agaricomycetes</taxon>
        <taxon>Agaricomycetidae</taxon>
        <taxon>Agaricales</taxon>
        <taxon>Marasmiineae</taxon>
        <taxon>Omphalotaceae</taxon>
        <taxon>Marasmiellus</taxon>
    </lineage>
</organism>
<feature type="compositionally biased region" description="Basic and acidic residues" evidence="1">
    <location>
        <begin position="355"/>
        <end position="378"/>
    </location>
</feature>
<keyword evidence="3" id="KW-1185">Reference proteome</keyword>
<accession>A0ABR1JR85</accession>
<feature type="compositionally biased region" description="Polar residues" evidence="1">
    <location>
        <begin position="93"/>
        <end position="104"/>
    </location>
</feature>
<feature type="region of interest" description="Disordered" evidence="1">
    <location>
        <begin position="345"/>
        <end position="382"/>
    </location>
</feature>
<feature type="compositionally biased region" description="Polar residues" evidence="1">
    <location>
        <begin position="111"/>
        <end position="136"/>
    </location>
</feature>
<gene>
    <name evidence="2" type="ORF">VKT23_006730</name>
</gene>
<feature type="compositionally biased region" description="Polar residues" evidence="1">
    <location>
        <begin position="1"/>
        <end position="15"/>
    </location>
</feature>
<feature type="region of interest" description="Disordered" evidence="1">
    <location>
        <begin position="212"/>
        <end position="311"/>
    </location>
</feature>
<protein>
    <submittedName>
        <fullName evidence="2">Uncharacterized protein</fullName>
    </submittedName>
</protein>
<name>A0ABR1JR85_9AGAR</name>